<dbReference type="InterPro" id="IPR052939">
    <property type="entry name" value="23S_rRNA_MeTrnsfrase_RlmA"/>
</dbReference>
<evidence type="ECO:0000259" key="1">
    <source>
        <dbReference type="Pfam" id="PF08241"/>
    </source>
</evidence>
<dbReference type="Proteomes" id="UP000293846">
    <property type="component" value="Unassembled WGS sequence"/>
</dbReference>
<dbReference type="OrthoDB" id="9795864at2"/>
<dbReference type="Pfam" id="PF08241">
    <property type="entry name" value="Methyltransf_11"/>
    <property type="match status" value="1"/>
</dbReference>
<dbReference type="PANTHER" id="PTHR43460:SF1">
    <property type="entry name" value="METHYLTRANSFERASE TYPE 11 DOMAIN-CONTAINING PROTEIN"/>
    <property type="match status" value="1"/>
</dbReference>
<evidence type="ECO:0000313" key="2">
    <source>
        <dbReference type="EMBL" id="TCJ03718.1"/>
    </source>
</evidence>
<dbReference type="GO" id="GO:0008757">
    <property type="term" value="F:S-adenosylmethionine-dependent methyltransferase activity"/>
    <property type="evidence" value="ECO:0007669"/>
    <property type="project" value="InterPro"/>
</dbReference>
<dbReference type="Gene3D" id="3.40.50.150">
    <property type="entry name" value="Vaccinia Virus protein VP39"/>
    <property type="match status" value="1"/>
</dbReference>
<dbReference type="GO" id="GO:0032259">
    <property type="term" value="P:methylation"/>
    <property type="evidence" value="ECO:0007669"/>
    <property type="project" value="UniProtKB-KW"/>
</dbReference>
<dbReference type="RefSeq" id="WP_131237222.1">
    <property type="nucleotide sequence ID" value="NZ_SJTH01000014.1"/>
</dbReference>
<dbReference type="InterPro" id="IPR013216">
    <property type="entry name" value="Methyltransf_11"/>
</dbReference>
<dbReference type="AlphaFoldDB" id="A0A4R1AZ82"/>
<dbReference type="STRING" id="1742358.GCA_001439605_02773"/>
<name>A0A4R1AZ82_9BACI</name>
<reference evidence="2 3" key="1">
    <citation type="submission" date="2019-03" db="EMBL/GenBank/DDBJ databases">
        <authorList>
            <person name="Jensen L."/>
            <person name="Storgaard J."/>
            <person name="Sulaj E."/>
            <person name="Schramm A."/>
            <person name="Marshall I.P.G."/>
        </authorList>
    </citation>
    <scope>NUCLEOTIDE SEQUENCE [LARGE SCALE GENOMIC DNA]</scope>
    <source>
        <strain evidence="2 3">2017H2G3</strain>
    </source>
</reference>
<dbReference type="SUPFAM" id="SSF53335">
    <property type="entry name" value="S-adenosyl-L-methionine-dependent methyltransferases"/>
    <property type="match status" value="1"/>
</dbReference>
<proteinExistence type="predicted"/>
<feature type="domain" description="Methyltransferase type 11" evidence="1">
    <location>
        <begin position="55"/>
        <end position="140"/>
    </location>
</feature>
<protein>
    <submittedName>
        <fullName evidence="2">Class I SAM-dependent methyltransferase</fullName>
    </submittedName>
</protein>
<sequence length="252" mass="29040">MTEGYFQFLLKQADTRFEGWDFSYISDTGRMATEPFPWSYTNWVLQELFHSKSMLDMGTGGGEYLSKLLPLPNFTAATEGYKPNIQIARKRLNPLGIEVYEVEDDSKLPFKEAQFDLVINRHESYSPAEVNRILQNEGIFITQQVGGTDNVQLNELLGAPMDFGYAEWKLAKAVEDIKAAGFTNMESEEAYPLTRFYDVGAICYYLKAIPWQIDNFSIETYESQLYKIHKIIEENGYIEVKSHRFIIKAVKK</sequence>
<dbReference type="PANTHER" id="PTHR43460">
    <property type="entry name" value="METHYLTRANSFERASE"/>
    <property type="match status" value="1"/>
</dbReference>
<comment type="caution">
    <text evidence="2">The sequence shown here is derived from an EMBL/GenBank/DDBJ whole genome shotgun (WGS) entry which is preliminary data.</text>
</comment>
<gene>
    <name evidence="2" type="ORF">E0Y62_13210</name>
</gene>
<keyword evidence="3" id="KW-1185">Reference proteome</keyword>
<keyword evidence="2" id="KW-0489">Methyltransferase</keyword>
<dbReference type="InterPro" id="IPR029063">
    <property type="entry name" value="SAM-dependent_MTases_sf"/>
</dbReference>
<evidence type="ECO:0000313" key="3">
    <source>
        <dbReference type="Proteomes" id="UP000293846"/>
    </source>
</evidence>
<dbReference type="EMBL" id="SJTH01000014">
    <property type="protein sequence ID" value="TCJ03718.1"/>
    <property type="molecule type" value="Genomic_DNA"/>
</dbReference>
<keyword evidence="2" id="KW-0808">Transferase</keyword>
<organism evidence="2 3">
    <name type="scientific">Cytobacillus praedii</name>
    <dbReference type="NCBI Taxonomy" id="1742358"/>
    <lineage>
        <taxon>Bacteria</taxon>
        <taxon>Bacillati</taxon>
        <taxon>Bacillota</taxon>
        <taxon>Bacilli</taxon>
        <taxon>Bacillales</taxon>
        <taxon>Bacillaceae</taxon>
        <taxon>Cytobacillus</taxon>
    </lineage>
</organism>
<accession>A0A4R1AZ82</accession>